<keyword evidence="1 5" id="KW-0489">Methyltransferase</keyword>
<protein>
    <submittedName>
        <fullName evidence="7">rRNA adenine N-6-methyltransferase family protein</fullName>
    </submittedName>
</protein>
<keyword evidence="4 5" id="KW-0694">RNA-binding</keyword>
<evidence type="ECO:0000313" key="7">
    <source>
        <dbReference type="EMBL" id="WCO68177.1"/>
    </source>
</evidence>
<dbReference type="CDD" id="cd02440">
    <property type="entry name" value="AdoMet_MTases"/>
    <property type="match status" value="1"/>
</dbReference>
<gene>
    <name evidence="7" type="ORF">PO878_05490</name>
</gene>
<dbReference type="KEGG" id="ima:PO878_05490"/>
<comment type="similarity">
    <text evidence="5">Belongs to the class I-like SAM-binding methyltransferase superfamily. rRNA adenine N(6)-methyltransferase family.</text>
</comment>
<evidence type="ECO:0000259" key="6">
    <source>
        <dbReference type="SMART" id="SM00650"/>
    </source>
</evidence>
<dbReference type="InterPro" id="IPR029063">
    <property type="entry name" value="SAM-dependent_MTases_sf"/>
</dbReference>
<dbReference type="SMART" id="SM00650">
    <property type="entry name" value="rADc"/>
    <property type="match status" value="1"/>
</dbReference>
<feature type="binding site" evidence="5">
    <location>
        <position position="57"/>
    </location>
    <ligand>
        <name>S-adenosyl-L-methionine</name>
        <dbReference type="ChEBI" id="CHEBI:59789"/>
    </ligand>
</feature>
<dbReference type="RefSeq" id="WP_272737694.1">
    <property type="nucleotide sequence ID" value="NZ_CP116942.1"/>
</dbReference>
<feature type="binding site" evidence="5">
    <location>
        <position position="10"/>
    </location>
    <ligand>
        <name>S-adenosyl-L-methionine</name>
        <dbReference type="ChEBI" id="CHEBI:59789"/>
    </ligand>
</feature>
<proteinExistence type="inferred from homology"/>
<feature type="binding site" evidence="5">
    <location>
        <position position="36"/>
    </location>
    <ligand>
        <name>S-adenosyl-L-methionine</name>
        <dbReference type="ChEBI" id="CHEBI:59789"/>
    </ligand>
</feature>
<dbReference type="PROSITE" id="PS51689">
    <property type="entry name" value="SAM_RNA_A_N6_MT"/>
    <property type="match status" value="1"/>
</dbReference>
<dbReference type="InterPro" id="IPR020598">
    <property type="entry name" value="rRNA_Ade_methylase_Trfase_N"/>
</dbReference>
<evidence type="ECO:0000313" key="8">
    <source>
        <dbReference type="Proteomes" id="UP001216390"/>
    </source>
</evidence>
<keyword evidence="8" id="KW-1185">Reference proteome</keyword>
<dbReference type="InterPro" id="IPR001737">
    <property type="entry name" value="KsgA/Erm"/>
</dbReference>
<feature type="binding site" evidence="5">
    <location>
        <position position="80"/>
    </location>
    <ligand>
        <name>S-adenosyl-L-methionine</name>
        <dbReference type="ChEBI" id="CHEBI:59789"/>
    </ligand>
</feature>
<dbReference type="PANTHER" id="PTHR11727:SF7">
    <property type="entry name" value="DIMETHYLADENOSINE TRANSFERASE-RELATED"/>
    <property type="match status" value="1"/>
</dbReference>
<dbReference type="Gene3D" id="3.40.50.150">
    <property type="entry name" value="Vaccinia Virus protein VP39"/>
    <property type="match status" value="1"/>
</dbReference>
<accession>A0AAE9YGR1</accession>
<keyword evidence="2 5" id="KW-0808">Transferase</keyword>
<dbReference type="Proteomes" id="UP001216390">
    <property type="component" value="Chromosome"/>
</dbReference>
<dbReference type="Pfam" id="PF00398">
    <property type="entry name" value="RrnaAD"/>
    <property type="match status" value="1"/>
</dbReference>
<dbReference type="EMBL" id="CP116942">
    <property type="protein sequence ID" value="WCO68177.1"/>
    <property type="molecule type" value="Genomic_DNA"/>
</dbReference>
<dbReference type="PANTHER" id="PTHR11727">
    <property type="entry name" value="DIMETHYLADENOSINE TRANSFERASE"/>
    <property type="match status" value="1"/>
</dbReference>
<dbReference type="SUPFAM" id="SSF53335">
    <property type="entry name" value="S-adenosyl-L-methionine-dependent methyltransferases"/>
    <property type="match status" value="1"/>
</dbReference>
<reference evidence="7" key="1">
    <citation type="submission" date="2023-01" db="EMBL/GenBank/DDBJ databases">
        <title>The diversity of Class Acidimicrobiia in South China Sea sediment environments and the proposal of Iamia marina sp. nov., a novel species of the genus Iamia.</title>
        <authorList>
            <person name="He Y."/>
            <person name="Tian X."/>
        </authorList>
    </citation>
    <scope>NUCLEOTIDE SEQUENCE</scope>
    <source>
        <strain evidence="7">DSM 19957</strain>
    </source>
</reference>
<dbReference type="GO" id="GO:0003723">
    <property type="term" value="F:RNA binding"/>
    <property type="evidence" value="ECO:0007669"/>
    <property type="project" value="UniProtKB-UniRule"/>
</dbReference>
<keyword evidence="3 5" id="KW-0949">S-adenosyl-L-methionine</keyword>
<evidence type="ECO:0000256" key="2">
    <source>
        <dbReference type="ARBA" id="ARBA00022679"/>
    </source>
</evidence>
<name>A0AAE9YGR1_9ACTN</name>
<feature type="domain" description="Ribosomal RNA adenine methylase transferase N-terminal" evidence="6">
    <location>
        <begin position="16"/>
        <end position="176"/>
    </location>
</feature>
<evidence type="ECO:0000256" key="1">
    <source>
        <dbReference type="ARBA" id="ARBA00022603"/>
    </source>
</evidence>
<dbReference type="GO" id="GO:0000179">
    <property type="term" value="F:rRNA (adenine-N6,N6-)-dimethyltransferase activity"/>
    <property type="evidence" value="ECO:0007669"/>
    <property type="project" value="UniProtKB-UniRule"/>
</dbReference>
<sequence>MDPARRWGWHQLAEREAARLVASSPIGPGALVLDVGAGTGAITVPLLAVGARVVAVEAHPGRARQLRDRFGDDVVVVRADARDLRLPRRPYHVVGNPPFAVTSALLRRLLQPGSRMVSARVVLQDQAARRWASPSAPGVHRWGRAFDAELGRRVPRRAFRPPPPVDARVLHLDRRR</sequence>
<evidence type="ECO:0000256" key="3">
    <source>
        <dbReference type="ARBA" id="ARBA00022691"/>
    </source>
</evidence>
<feature type="binding site" evidence="5">
    <location>
        <position position="96"/>
    </location>
    <ligand>
        <name>S-adenosyl-L-methionine</name>
        <dbReference type="ChEBI" id="CHEBI:59789"/>
    </ligand>
</feature>
<dbReference type="AlphaFoldDB" id="A0AAE9YGR1"/>
<organism evidence="7 8">
    <name type="scientific">Iamia majanohamensis</name>
    <dbReference type="NCBI Taxonomy" id="467976"/>
    <lineage>
        <taxon>Bacteria</taxon>
        <taxon>Bacillati</taxon>
        <taxon>Actinomycetota</taxon>
        <taxon>Acidimicrobiia</taxon>
        <taxon>Acidimicrobiales</taxon>
        <taxon>Iamiaceae</taxon>
        <taxon>Iamia</taxon>
    </lineage>
</organism>
<evidence type="ECO:0000256" key="5">
    <source>
        <dbReference type="PROSITE-ProRule" id="PRU01026"/>
    </source>
</evidence>
<feature type="binding site" evidence="5">
    <location>
        <position position="12"/>
    </location>
    <ligand>
        <name>S-adenosyl-L-methionine</name>
        <dbReference type="ChEBI" id="CHEBI:59789"/>
    </ligand>
</feature>
<evidence type="ECO:0000256" key="4">
    <source>
        <dbReference type="ARBA" id="ARBA00022884"/>
    </source>
</evidence>